<dbReference type="SMART" id="SM00239">
    <property type="entry name" value="C2"/>
    <property type="match status" value="1"/>
</dbReference>
<dbReference type="PRINTS" id="PR00390">
    <property type="entry name" value="PHPHLIPASEC"/>
</dbReference>
<feature type="region of interest" description="Disordered" evidence="7">
    <location>
        <begin position="328"/>
        <end position="399"/>
    </location>
</feature>
<feature type="compositionally biased region" description="Low complexity" evidence="7">
    <location>
        <begin position="275"/>
        <end position="289"/>
    </location>
</feature>
<keyword evidence="4 6" id="KW-0443">Lipid metabolism</keyword>
<dbReference type="SMART" id="SM00148">
    <property type="entry name" value="PLCXc"/>
    <property type="match status" value="1"/>
</dbReference>
<dbReference type="CDD" id="cd08558">
    <property type="entry name" value="PI-PLCc_eukaryota"/>
    <property type="match status" value="1"/>
</dbReference>
<feature type="domain" description="EF-hand" evidence="10">
    <location>
        <begin position="179"/>
        <end position="214"/>
    </location>
</feature>
<dbReference type="SMART" id="SM00149">
    <property type="entry name" value="PLCYc"/>
    <property type="match status" value="1"/>
</dbReference>
<dbReference type="PANTHER" id="PTHR10336:SF36">
    <property type="entry name" value="1-PHOSPHATIDYLINOSITOL 4,5-BISPHOSPHATE PHOSPHODIESTERASE BETA-4"/>
    <property type="match status" value="1"/>
</dbReference>
<dbReference type="CDD" id="cd00275">
    <property type="entry name" value="C2_PLC_like"/>
    <property type="match status" value="1"/>
</dbReference>
<dbReference type="Pfam" id="PF00388">
    <property type="entry name" value="PI-PLC-X"/>
    <property type="match status" value="1"/>
</dbReference>
<dbReference type="GO" id="GO:0051209">
    <property type="term" value="P:release of sequestered calcium ion into cytosol"/>
    <property type="evidence" value="ECO:0007669"/>
    <property type="project" value="TreeGrafter"/>
</dbReference>
<dbReference type="Gene3D" id="2.60.40.150">
    <property type="entry name" value="C2 domain"/>
    <property type="match status" value="1"/>
</dbReference>
<evidence type="ECO:0000259" key="10">
    <source>
        <dbReference type="PROSITE" id="PS50222"/>
    </source>
</evidence>
<dbReference type="SUPFAM" id="SSF50729">
    <property type="entry name" value="PH domain-like"/>
    <property type="match status" value="1"/>
</dbReference>
<evidence type="ECO:0000256" key="5">
    <source>
        <dbReference type="ARBA" id="ARBA00023224"/>
    </source>
</evidence>
<evidence type="ECO:0000256" key="4">
    <source>
        <dbReference type="ARBA" id="ARBA00023098"/>
    </source>
</evidence>
<dbReference type="Gene3D" id="1.10.238.10">
    <property type="entry name" value="EF-hand"/>
    <property type="match status" value="1"/>
</dbReference>
<dbReference type="SUPFAM" id="SSF47473">
    <property type="entry name" value="EF-hand"/>
    <property type="match status" value="1"/>
</dbReference>
<feature type="region of interest" description="Disordered" evidence="7">
    <location>
        <begin position="270"/>
        <end position="289"/>
    </location>
</feature>
<dbReference type="InterPro" id="IPR037755">
    <property type="entry name" value="Plc1_PH"/>
</dbReference>
<dbReference type="InterPro" id="IPR035892">
    <property type="entry name" value="C2_domain_sf"/>
</dbReference>
<organism evidence="11 12">
    <name type="scientific">Mycena albidolilacea</name>
    <dbReference type="NCBI Taxonomy" id="1033008"/>
    <lineage>
        <taxon>Eukaryota</taxon>
        <taxon>Fungi</taxon>
        <taxon>Dikarya</taxon>
        <taxon>Basidiomycota</taxon>
        <taxon>Agaricomycotina</taxon>
        <taxon>Agaricomycetes</taxon>
        <taxon>Agaricomycetidae</taxon>
        <taxon>Agaricales</taxon>
        <taxon>Marasmiineae</taxon>
        <taxon>Mycenaceae</taxon>
        <taxon>Mycena</taxon>
    </lineage>
</organism>
<dbReference type="InterPro" id="IPR000909">
    <property type="entry name" value="PLipase_C_PInositol-sp_X_dom"/>
</dbReference>
<feature type="domain" description="PI-PLC Y-box" evidence="9">
    <location>
        <begin position="708"/>
        <end position="825"/>
    </location>
</feature>
<dbReference type="Gene3D" id="3.20.20.190">
    <property type="entry name" value="Phosphatidylinositol (PI) phosphodiesterase"/>
    <property type="match status" value="1"/>
</dbReference>
<dbReference type="PROSITE" id="PS50007">
    <property type="entry name" value="PIPLC_X_DOMAIN"/>
    <property type="match status" value="1"/>
</dbReference>
<dbReference type="Gene3D" id="2.30.29.30">
    <property type="entry name" value="Pleckstrin-homology domain (PH domain)/Phosphotyrosine-binding domain (PTB)"/>
    <property type="match status" value="1"/>
</dbReference>
<dbReference type="GO" id="GO:0004435">
    <property type="term" value="F:phosphatidylinositol-4,5-bisphosphate phospholipase C activity"/>
    <property type="evidence" value="ECO:0007669"/>
    <property type="project" value="UniProtKB-EC"/>
</dbReference>
<dbReference type="EMBL" id="JARIHO010000009">
    <property type="protein sequence ID" value="KAJ7355513.1"/>
    <property type="molecule type" value="Genomic_DNA"/>
</dbReference>
<dbReference type="Pfam" id="PF00168">
    <property type="entry name" value="C2"/>
    <property type="match status" value="2"/>
</dbReference>
<dbReference type="InterPro" id="IPR002048">
    <property type="entry name" value="EF_hand_dom"/>
</dbReference>
<sequence>MATTTDPKPNTIPDGIPTVPLLLQHGTQVTKISEKSQKKIILRIDPEEGQILYDSRKHGLVPIESIKEIRTGPDAEYYCIHFGFSRDAVDRWITIVYVLHNTYRTLHILAPTKDVKDMWESSLRKLYSIRLGLMQELDNYELRRTVWEAQYWKGSDTGGDRSLNLDELEAMCIRLNIDFSKGELEKLFKEVDTTGKKSLDFPEFQHFVKLLKRRPELEALYKKLCGDQAFDYAVFEKFMKDTQKSTLSSAELKTIFEKYATVNMTPSITPPSVAPPAATSTSPPTAHTVASTPATLTVLPNTVDVSATPTVPAAPVAPAIPATAPNAADTSAAQTLSPAVAPADVPATPTASTPAAPVAPAIPAAAATQNAADTPAAQTLSPPAVAPADVSAAPTASPPAVPVPQAIPAAAAAQNAADTSAAQTLSPVVAPAIPAATSDTGVAASSPPSARSMSLDNFSSFLVSQDNAPTHPESNDMTQPMSDYFISTSHNTYLIGSQLVGVSTIEGYIRALLCGARSVELDIYDGPREPMVYHGKTLTSEVSVREICQAIAKYAFVSSPYPVMLSCEVHCGLAQQDMLVDIMEKAFGSALVRVPVDEHPKIVALPSPEELKGRIMVKTKNLYVAAELDAIKAHKKAAEAAAAKAAHLEAEPPSSSSSESESEAQIVMEELGQEISALKSKWHKLRGISSPKTADGKAKAKVPMSMALASLLVYTVGVKCRGIDKSQEYGVEQIFSLSENSANKYIKGGVGIEDLIRHTQTHVVRIYPKGTRVNSTNYEPLQYWAAGCQLVALNCQTMDMGYRINQAMFMRRGRHGYVLKPPALRDPHFEQLRKHTNHYFDVTIISAQQLPRPKHSSGKEVIEKSFVDPYIEVALHIPDWSHSPFLPEGKNYDHVPPSDASSRSGTSARRISFSTPAVKNNGFNPMWQEELCLPFDCIGGMQDLIFVEFIVKQDKKPDAEPIASYIAPLSSLQHGFRHLPLHDVQLCQHLFSTLFVYINIRDVD</sequence>
<comment type="catalytic activity">
    <reaction evidence="6">
        <text>a 1,2-diacyl-sn-glycero-3-phospho-(1D-myo-inositol-4,5-bisphosphate) + H2O = 1D-myo-inositol 1,4,5-trisphosphate + a 1,2-diacyl-sn-glycerol + H(+)</text>
        <dbReference type="Rhea" id="RHEA:33179"/>
        <dbReference type="ChEBI" id="CHEBI:15377"/>
        <dbReference type="ChEBI" id="CHEBI:15378"/>
        <dbReference type="ChEBI" id="CHEBI:17815"/>
        <dbReference type="ChEBI" id="CHEBI:58456"/>
        <dbReference type="ChEBI" id="CHEBI:203600"/>
        <dbReference type="EC" id="3.1.4.11"/>
    </reaction>
</comment>
<dbReference type="InterPro" id="IPR011992">
    <property type="entry name" value="EF-hand-dom_pair"/>
</dbReference>
<evidence type="ECO:0000256" key="3">
    <source>
        <dbReference type="ARBA" id="ARBA00022963"/>
    </source>
</evidence>
<keyword evidence="3 6" id="KW-0442">Lipid degradation</keyword>
<evidence type="ECO:0000259" key="8">
    <source>
        <dbReference type="PROSITE" id="PS50004"/>
    </source>
</evidence>
<feature type="domain" description="C2" evidence="8">
    <location>
        <begin position="821"/>
        <end position="983"/>
    </location>
</feature>
<dbReference type="Pfam" id="PF00387">
    <property type="entry name" value="PI-PLC-Y"/>
    <property type="match status" value="1"/>
</dbReference>
<gene>
    <name evidence="11" type="ORF">DFH08DRAFT_852674</name>
</gene>
<dbReference type="CDD" id="cd13360">
    <property type="entry name" value="PH_PLC_fungal"/>
    <property type="match status" value="1"/>
</dbReference>
<dbReference type="GO" id="GO:0016042">
    <property type="term" value="P:lipid catabolic process"/>
    <property type="evidence" value="ECO:0007669"/>
    <property type="project" value="UniProtKB-KW"/>
</dbReference>
<dbReference type="InterPro" id="IPR000008">
    <property type="entry name" value="C2_dom"/>
</dbReference>
<dbReference type="InterPro" id="IPR001192">
    <property type="entry name" value="PI-PLC_fam"/>
</dbReference>
<accession>A0AAD7AD29</accession>
<feature type="region of interest" description="Disordered" evidence="7">
    <location>
        <begin position="643"/>
        <end position="664"/>
    </location>
</feature>
<name>A0AAD7AD29_9AGAR</name>
<keyword evidence="2 6" id="KW-0378">Hydrolase</keyword>
<evidence type="ECO:0000256" key="1">
    <source>
        <dbReference type="ARBA" id="ARBA00012368"/>
    </source>
</evidence>
<dbReference type="PROSITE" id="PS50008">
    <property type="entry name" value="PIPLC_Y_DOMAIN"/>
    <property type="match status" value="1"/>
</dbReference>
<evidence type="ECO:0000313" key="11">
    <source>
        <dbReference type="EMBL" id="KAJ7355513.1"/>
    </source>
</evidence>
<dbReference type="SUPFAM" id="SSF49562">
    <property type="entry name" value="C2 domain (Calcium/lipid-binding domain, CaLB)"/>
    <property type="match status" value="1"/>
</dbReference>
<dbReference type="Pfam" id="PF13499">
    <property type="entry name" value="EF-hand_7"/>
    <property type="match status" value="1"/>
</dbReference>
<dbReference type="GO" id="GO:0005509">
    <property type="term" value="F:calcium ion binding"/>
    <property type="evidence" value="ECO:0007669"/>
    <property type="project" value="InterPro"/>
</dbReference>
<comment type="caution">
    <text evidence="11">The sequence shown here is derived from an EMBL/GenBank/DDBJ whole genome shotgun (WGS) entry which is preliminary data.</text>
</comment>
<dbReference type="InterPro" id="IPR017946">
    <property type="entry name" value="PLC-like_Pdiesterase_TIM-brl"/>
</dbReference>
<dbReference type="EC" id="3.1.4.11" evidence="1 6"/>
<dbReference type="GO" id="GO:0048015">
    <property type="term" value="P:phosphatidylinositol-mediated signaling"/>
    <property type="evidence" value="ECO:0007669"/>
    <property type="project" value="TreeGrafter"/>
</dbReference>
<feature type="compositionally biased region" description="Low complexity" evidence="7">
    <location>
        <begin position="328"/>
        <end position="395"/>
    </location>
</feature>
<evidence type="ECO:0000259" key="9">
    <source>
        <dbReference type="PROSITE" id="PS50008"/>
    </source>
</evidence>
<dbReference type="PROSITE" id="PS50004">
    <property type="entry name" value="C2"/>
    <property type="match status" value="1"/>
</dbReference>
<protein>
    <recommendedName>
        <fullName evidence="1 6">Phosphoinositide phospholipase C</fullName>
        <ecNumber evidence="1 6">3.1.4.11</ecNumber>
    </recommendedName>
</protein>
<evidence type="ECO:0000256" key="2">
    <source>
        <dbReference type="ARBA" id="ARBA00022801"/>
    </source>
</evidence>
<evidence type="ECO:0000256" key="7">
    <source>
        <dbReference type="SAM" id="MobiDB-lite"/>
    </source>
</evidence>
<reference evidence="11" key="1">
    <citation type="submission" date="2023-03" db="EMBL/GenBank/DDBJ databases">
        <title>Massive genome expansion in bonnet fungi (Mycena s.s.) driven by repeated elements and novel gene families across ecological guilds.</title>
        <authorList>
            <consortium name="Lawrence Berkeley National Laboratory"/>
            <person name="Harder C.B."/>
            <person name="Miyauchi S."/>
            <person name="Viragh M."/>
            <person name="Kuo A."/>
            <person name="Thoen E."/>
            <person name="Andreopoulos B."/>
            <person name="Lu D."/>
            <person name="Skrede I."/>
            <person name="Drula E."/>
            <person name="Henrissat B."/>
            <person name="Morin E."/>
            <person name="Kohler A."/>
            <person name="Barry K."/>
            <person name="LaButti K."/>
            <person name="Morin E."/>
            <person name="Salamov A."/>
            <person name="Lipzen A."/>
            <person name="Mereny Z."/>
            <person name="Hegedus B."/>
            <person name="Baldrian P."/>
            <person name="Stursova M."/>
            <person name="Weitz H."/>
            <person name="Taylor A."/>
            <person name="Grigoriev I.V."/>
            <person name="Nagy L.G."/>
            <person name="Martin F."/>
            <person name="Kauserud H."/>
        </authorList>
    </citation>
    <scope>NUCLEOTIDE SEQUENCE</scope>
    <source>
        <strain evidence="11">CBHHK002</strain>
    </source>
</reference>
<dbReference type="PANTHER" id="PTHR10336">
    <property type="entry name" value="PHOSPHOINOSITIDE-SPECIFIC PHOSPHOLIPASE C FAMILY PROTEIN"/>
    <property type="match status" value="1"/>
</dbReference>
<dbReference type="InterPro" id="IPR011993">
    <property type="entry name" value="PH-like_dom_sf"/>
</dbReference>
<dbReference type="SMART" id="SM00054">
    <property type="entry name" value="EFh"/>
    <property type="match status" value="1"/>
</dbReference>
<evidence type="ECO:0000313" key="12">
    <source>
        <dbReference type="Proteomes" id="UP001218218"/>
    </source>
</evidence>
<proteinExistence type="predicted"/>
<dbReference type="PROSITE" id="PS50222">
    <property type="entry name" value="EF_HAND_2"/>
    <property type="match status" value="1"/>
</dbReference>
<keyword evidence="5" id="KW-0807">Transducer</keyword>
<dbReference type="SUPFAM" id="SSF51695">
    <property type="entry name" value="PLC-like phosphodiesterases"/>
    <property type="match status" value="1"/>
</dbReference>
<dbReference type="AlphaFoldDB" id="A0AAD7AD29"/>
<dbReference type="Proteomes" id="UP001218218">
    <property type="component" value="Unassembled WGS sequence"/>
</dbReference>
<evidence type="ECO:0000256" key="6">
    <source>
        <dbReference type="RuleBase" id="RU361133"/>
    </source>
</evidence>
<feature type="compositionally biased region" description="Low complexity" evidence="7">
    <location>
        <begin position="643"/>
        <end position="659"/>
    </location>
</feature>
<dbReference type="InterPro" id="IPR001711">
    <property type="entry name" value="PLipase_C_Pinositol-sp_Y"/>
</dbReference>
<keyword evidence="12" id="KW-1185">Reference proteome</keyword>